<accession>A0A4P8XMB5</accession>
<dbReference type="Proteomes" id="UP000300879">
    <property type="component" value="Chromosome"/>
</dbReference>
<evidence type="ECO:0000259" key="1">
    <source>
        <dbReference type="PROSITE" id="PS51841"/>
    </source>
</evidence>
<organism evidence="2 3">
    <name type="scientific">Paenibacillus algicola</name>
    <dbReference type="NCBI Taxonomy" id="2565926"/>
    <lineage>
        <taxon>Bacteria</taxon>
        <taxon>Bacillati</taxon>
        <taxon>Bacillota</taxon>
        <taxon>Bacilli</taxon>
        <taxon>Bacillales</taxon>
        <taxon>Paenibacillaceae</taxon>
        <taxon>Paenibacillus</taxon>
    </lineage>
</organism>
<feature type="domain" description="LTD" evidence="1">
    <location>
        <begin position="35"/>
        <end position="197"/>
    </location>
</feature>
<dbReference type="PROSITE" id="PS51841">
    <property type="entry name" value="LTD"/>
    <property type="match status" value="1"/>
</dbReference>
<dbReference type="EMBL" id="CP040396">
    <property type="protein sequence ID" value="QCT03947.1"/>
    <property type="molecule type" value="Genomic_DNA"/>
</dbReference>
<dbReference type="OrthoDB" id="9772095at2"/>
<gene>
    <name evidence="2" type="ORF">E6C60_3236</name>
</gene>
<reference evidence="2 3" key="1">
    <citation type="submission" date="2019-05" db="EMBL/GenBank/DDBJ databases">
        <authorList>
            <person name="Chen C."/>
        </authorList>
    </citation>
    <scope>NUCLEOTIDE SEQUENCE [LARGE SCALE GENOMIC DNA]</scope>
    <source>
        <strain evidence="2 3">HB172198</strain>
    </source>
</reference>
<name>A0A4P8XMB5_9BACL</name>
<dbReference type="InterPro" id="IPR001322">
    <property type="entry name" value="Lamin_tail_dom"/>
</dbReference>
<sequence length="242" mass="26268">MLDRKIGARTLGLLSVLGLLLFQGALRAAEAEPQLPRELTASSVTAMPIYITEVYPDDRSHHGVIEGAGGADLFEFVEIVNMSEEAVDFNERYALYYVFGAYSTELSVRSGEDFDAKVILPAQSTAVLWVKRSSSGITGAASRLTKSDFRAYHQLEAQVPVFQLEGQDGLHHADRGLVLTARGDSTVVSEVFYEAGDVQRGGSIHVKPPHKGNRMLLLEQRSAPSPGALLPEQQLFPGSAPE</sequence>
<dbReference type="KEGG" id="palo:E6C60_3236"/>
<protein>
    <submittedName>
        <fullName evidence="2">Orf2</fullName>
    </submittedName>
</protein>
<keyword evidence="3" id="KW-1185">Reference proteome</keyword>
<proteinExistence type="predicted"/>
<evidence type="ECO:0000313" key="2">
    <source>
        <dbReference type="EMBL" id="QCT03947.1"/>
    </source>
</evidence>
<evidence type="ECO:0000313" key="3">
    <source>
        <dbReference type="Proteomes" id="UP000300879"/>
    </source>
</evidence>
<dbReference type="AlphaFoldDB" id="A0A4P8XMB5"/>
<dbReference type="RefSeq" id="WP_138226748.1">
    <property type="nucleotide sequence ID" value="NZ_CP040396.1"/>
</dbReference>